<evidence type="ECO:0000256" key="8">
    <source>
        <dbReference type="ARBA" id="ARBA00022989"/>
    </source>
</evidence>
<feature type="transmembrane region" description="Helical" evidence="11">
    <location>
        <begin position="313"/>
        <end position="331"/>
    </location>
</feature>
<evidence type="ECO:0000256" key="10">
    <source>
        <dbReference type="PROSITE-ProRule" id="PRU00703"/>
    </source>
</evidence>
<dbReference type="EMBL" id="JANBUY010000169">
    <property type="protein sequence ID" value="KAJ2862424.1"/>
    <property type="molecule type" value="Genomic_DNA"/>
</dbReference>
<evidence type="ECO:0000256" key="12">
    <source>
        <dbReference type="SAM" id="MobiDB-lite"/>
    </source>
</evidence>
<dbReference type="GO" id="GO:0005789">
    <property type="term" value="C:endoplasmic reticulum membrane"/>
    <property type="evidence" value="ECO:0007669"/>
    <property type="project" value="UniProtKB-SubCell"/>
</dbReference>
<dbReference type="AlphaFoldDB" id="A0A9W8IG42"/>
<evidence type="ECO:0000313" key="14">
    <source>
        <dbReference type="EMBL" id="KAJ2862424.1"/>
    </source>
</evidence>
<evidence type="ECO:0000313" key="15">
    <source>
        <dbReference type="Proteomes" id="UP001140074"/>
    </source>
</evidence>
<comment type="subcellular location">
    <subcellularLocation>
        <location evidence="1 11">Endoplasmic reticulum membrane</location>
        <topology evidence="1 11">Multi-pass membrane protein</topology>
    </subcellularLocation>
</comment>
<gene>
    <name evidence="14" type="primary">ALG9</name>
    <name evidence="14" type="ORF">GGH94_004282</name>
</gene>
<evidence type="ECO:0000256" key="4">
    <source>
        <dbReference type="ARBA" id="ARBA00022676"/>
    </source>
</evidence>
<comment type="pathway">
    <text evidence="2">Protein modification; protein glycosylation.</text>
</comment>
<keyword evidence="10" id="KW-0129">CBS domain</keyword>
<keyword evidence="8 11" id="KW-1133">Transmembrane helix</keyword>
<dbReference type="GO" id="GO:0000026">
    <property type="term" value="F:alpha-1,2-mannosyltransferase activity"/>
    <property type="evidence" value="ECO:0007669"/>
    <property type="project" value="TreeGrafter"/>
</dbReference>
<proteinExistence type="inferred from homology"/>
<dbReference type="InterPro" id="IPR000644">
    <property type="entry name" value="CBS_dom"/>
</dbReference>
<dbReference type="Pfam" id="PF00571">
    <property type="entry name" value="CBS"/>
    <property type="match status" value="2"/>
</dbReference>
<dbReference type="CDD" id="cd02205">
    <property type="entry name" value="CBS_pair_SF"/>
    <property type="match status" value="1"/>
</dbReference>
<evidence type="ECO:0000256" key="2">
    <source>
        <dbReference type="ARBA" id="ARBA00004922"/>
    </source>
</evidence>
<evidence type="ECO:0000256" key="9">
    <source>
        <dbReference type="ARBA" id="ARBA00023136"/>
    </source>
</evidence>
<feature type="transmembrane region" description="Helical" evidence="11">
    <location>
        <begin position="12"/>
        <end position="31"/>
    </location>
</feature>
<dbReference type="SMART" id="SM00116">
    <property type="entry name" value="CBS"/>
    <property type="match status" value="3"/>
</dbReference>
<keyword evidence="4 11" id="KW-0328">Glycosyltransferase</keyword>
<accession>A0A9W8IG42</accession>
<dbReference type="Gene3D" id="3.10.580.10">
    <property type="entry name" value="CBS-domain"/>
    <property type="match status" value="2"/>
</dbReference>
<dbReference type="GO" id="GO:0006487">
    <property type="term" value="P:protein N-linked glycosylation"/>
    <property type="evidence" value="ECO:0007669"/>
    <property type="project" value="TreeGrafter"/>
</dbReference>
<feature type="domain" description="CBS" evidence="13">
    <location>
        <begin position="559"/>
        <end position="616"/>
    </location>
</feature>
<evidence type="ECO:0000256" key="7">
    <source>
        <dbReference type="ARBA" id="ARBA00022824"/>
    </source>
</evidence>
<evidence type="ECO:0000256" key="3">
    <source>
        <dbReference type="ARBA" id="ARBA00007063"/>
    </source>
</evidence>
<protein>
    <recommendedName>
        <fullName evidence="11">Mannosyltransferase</fullName>
        <ecNumber evidence="11">2.4.1.-</ecNumber>
    </recommendedName>
</protein>
<feature type="region of interest" description="Disordered" evidence="12">
    <location>
        <begin position="753"/>
        <end position="774"/>
    </location>
</feature>
<feature type="transmembrane region" description="Helical" evidence="11">
    <location>
        <begin position="101"/>
        <end position="119"/>
    </location>
</feature>
<feature type="transmembrane region" description="Helical" evidence="11">
    <location>
        <begin position="368"/>
        <end position="389"/>
    </location>
</feature>
<feature type="transmembrane region" description="Helical" evidence="11">
    <location>
        <begin position="337"/>
        <end position="356"/>
    </location>
</feature>
<keyword evidence="9 11" id="KW-0472">Membrane</keyword>
<dbReference type="Pfam" id="PF03901">
    <property type="entry name" value="Glyco_transf_22"/>
    <property type="match status" value="1"/>
</dbReference>
<dbReference type="EC" id="2.4.1.-" evidence="11"/>
<organism evidence="14 15">
    <name type="scientific">Coemansia aciculifera</name>
    <dbReference type="NCBI Taxonomy" id="417176"/>
    <lineage>
        <taxon>Eukaryota</taxon>
        <taxon>Fungi</taxon>
        <taxon>Fungi incertae sedis</taxon>
        <taxon>Zoopagomycota</taxon>
        <taxon>Kickxellomycotina</taxon>
        <taxon>Kickxellomycetes</taxon>
        <taxon>Kickxellales</taxon>
        <taxon>Kickxellaceae</taxon>
        <taxon>Coemansia</taxon>
    </lineage>
</organism>
<evidence type="ECO:0000259" key="13">
    <source>
        <dbReference type="PROSITE" id="PS51371"/>
    </source>
</evidence>
<dbReference type="SUPFAM" id="SSF54631">
    <property type="entry name" value="CBS-domain pair"/>
    <property type="match status" value="2"/>
</dbReference>
<reference evidence="14" key="1">
    <citation type="submission" date="2022-07" db="EMBL/GenBank/DDBJ databases">
        <title>Phylogenomic reconstructions and comparative analyses of Kickxellomycotina fungi.</title>
        <authorList>
            <person name="Reynolds N.K."/>
            <person name="Stajich J.E."/>
            <person name="Barry K."/>
            <person name="Grigoriev I.V."/>
            <person name="Crous P."/>
            <person name="Smith M.E."/>
        </authorList>
    </citation>
    <scope>NUCLEOTIDE SEQUENCE</scope>
    <source>
        <strain evidence="14">RSA 476</strain>
    </source>
</reference>
<evidence type="ECO:0000256" key="6">
    <source>
        <dbReference type="ARBA" id="ARBA00022692"/>
    </source>
</evidence>
<feature type="transmembrane region" description="Helical" evidence="11">
    <location>
        <begin position="276"/>
        <end position="301"/>
    </location>
</feature>
<keyword evidence="5 14" id="KW-0808">Transferase</keyword>
<feature type="transmembrane region" description="Helical" evidence="11">
    <location>
        <begin position="131"/>
        <end position="159"/>
    </location>
</feature>
<evidence type="ECO:0000256" key="11">
    <source>
        <dbReference type="RuleBase" id="RU363075"/>
    </source>
</evidence>
<dbReference type="InterPro" id="IPR005599">
    <property type="entry name" value="GPI_mannosylTrfase"/>
</dbReference>
<evidence type="ECO:0000256" key="1">
    <source>
        <dbReference type="ARBA" id="ARBA00004477"/>
    </source>
</evidence>
<comment type="similarity">
    <text evidence="3 11">Belongs to the glycosyltransferase 22 family.</text>
</comment>
<keyword evidence="15" id="KW-1185">Reference proteome</keyword>
<name>A0A9W8IG42_9FUNG</name>
<comment type="caution">
    <text evidence="14">The sequence shown here is derived from an EMBL/GenBank/DDBJ whole genome shotgun (WGS) entry which is preliminary data.</text>
</comment>
<sequence length="831" mass="92096">MRPRHGVKQEYVPSLSLAFGMLSVIRIVGALKSPIMDCDEVFNYWEPLHFLHFGWGKQTWEYAPQHALRSYGYLELHRVLIMLMSFVGISTRIQVFYAVRLALGVGCAFCEAVFVRAVARHVDRRVSNYTLLGLAGMAGMFHSGAALLPSSFAMCWAMLGSAAAMSAPGTRRRVGCAVWAFAVAVVWGWPYSAVVALPFVVEEIVERREFLINSMAMGVGAVAVTAGLAAAIDSWYYGSGVLAGWNQIAYNVLGRGGDSTLYGTEPWYFYIKNGLLNANIVIILATACLPLWTTSWLALRLAGRRGDTDHRRLLFRVLPFYVALGVFSLQPHKEERFLSIVYPHMCFNAAVSLSLLRPLYSWPRLGYLVLCVAGIVGALRMAALVQYYGAPTHAFQQLPSHMSERVVCMGSDWYRFPSSFWLPHNYRLQFIKSSFDGHLPGDFTPPWISGSTRASTAMRRDDFNSMNRWEPTHAVSSNMTTESVPLYDQETQTYVGMFDLHDLATYILLKRSDHGDAESDSDSSAVQLQAAAARSSASGLARDAVMMGKRDSVSLLSDMSHMNPFYSVLPETTLAQVVAVFARGTHRVAVMDGNQIRGILSQTRVIRYFFEHCAESITPSESRLLDTPLRQLGLVTNDVVKVRPNSPVIQALALLERWRISSLAIVDEEDRIAGNLSVADVKYLAKQRRLTSGTCMELVQAARFVQGMRDGRDRAAVFSVRPEATLRYALTKLIATGAHRVWVTEPRHAEERVRSGSISIGADPTPPMPMRRASVSSTSSQTVPIAPQHYAGSFNDKVCGVVSLTDILRLLIDTAPNQPTLNPELNYASMD</sequence>
<dbReference type="PROSITE" id="PS51371">
    <property type="entry name" value="CBS"/>
    <property type="match status" value="2"/>
</dbReference>
<feature type="transmembrane region" description="Helical" evidence="11">
    <location>
        <begin position="210"/>
        <end position="232"/>
    </location>
</feature>
<dbReference type="PANTHER" id="PTHR22760">
    <property type="entry name" value="GLYCOSYLTRANSFERASE"/>
    <property type="match status" value="1"/>
</dbReference>
<dbReference type="Proteomes" id="UP001140074">
    <property type="component" value="Unassembled WGS sequence"/>
</dbReference>
<dbReference type="InterPro" id="IPR046342">
    <property type="entry name" value="CBS_dom_sf"/>
</dbReference>
<keyword evidence="7 11" id="KW-0256">Endoplasmic reticulum</keyword>
<feature type="domain" description="CBS" evidence="13">
    <location>
        <begin position="635"/>
        <end position="692"/>
    </location>
</feature>
<keyword evidence="6 11" id="KW-0812">Transmembrane</keyword>
<evidence type="ECO:0000256" key="5">
    <source>
        <dbReference type="ARBA" id="ARBA00022679"/>
    </source>
</evidence>
<dbReference type="PANTHER" id="PTHR22760:SF2">
    <property type="entry name" value="ALPHA-1,2-MANNOSYLTRANSFERASE ALG9"/>
    <property type="match status" value="1"/>
</dbReference>
<feature type="transmembrane region" description="Helical" evidence="11">
    <location>
        <begin position="179"/>
        <end position="201"/>
    </location>
</feature>